<evidence type="ECO:0000313" key="2">
    <source>
        <dbReference type="EMBL" id="KAF6831070.1"/>
    </source>
</evidence>
<accession>A0A8H6KGV1</accession>
<gene>
    <name evidence="2" type="ORF">CMUS01_07490</name>
</gene>
<organism evidence="2 3">
    <name type="scientific">Colletotrichum musicola</name>
    <dbReference type="NCBI Taxonomy" id="2175873"/>
    <lineage>
        <taxon>Eukaryota</taxon>
        <taxon>Fungi</taxon>
        <taxon>Dikarya</taxon>
        <taxon>Ascomycota</taxon>
        <taxon>Pezizomycotina</taxon>
        <taxon>Sordariomycetes</taxon>
        <taxon>Hypocreomycetidae</taxon>
        <taxon>Glomerellales</taxon>
        <taxon>Glomerellaceae</taxon>
        <taxon>Colletotrichum</taxon>
        <taxon>Colletotrichum orchidearum species complex</taxon>
    </lineage>
</organism>
<protein>
    <submittedName>
        <fullName evidence="2">Uncharacterized protein</fullName>
    </submittedName>
</protein>
<comment type="caution">
    <text evidence="2">The sequence shown here is derived from an EMBL/GenBank/DDBJ whole genome shotgun (WGS) entry which is preliminary data.</text>
</comment>
<evidence type="ECO:0000256" key="1">
    <source>
        <dbReference type="SAM" id="MobiDB-lite"/>
    </source>
</evidence>
<evidence type="ECO:0000313" key="3">
    <source>
        <dbReference type="Proteomes" id="UP000639643"/>
    </source>
</evidence>
<sequence>MDGQETGDGTSTPTQDTDDFQKNNPSLLSAISSTPLRLSLGRPLLPAPQPLDNCHAWQASRGPVDDGRDGAGRDSQCNCCTGCNLLMPSLTLLFGPPPPPSPRPVSRCVRRSGFAPHLITPRTITPSPTPASFRTPQHLPHRAAPHRNGGAPWDCRTAGWNTDSATIVRCRGSHGSREVTVRDLDRPMAMDTLRYQQIADPKHHAHHLLGAMIALRDGASTRTTREHPEFRHPRMSSEKPRFPSAVFPGIARWTPASQPGPSPLAHTALSRSLVRQRPGPVCYKTRSRHGGLRPPGRTTSGGVSPAIVDTFQSHMPTALPCNLRDGRPSLSLANSSPFQ</sequence>
<dbReference type="Proteomes" id="UP000639643">
    <property type="component" value="Unassembled WGS sequence"/>
</dbReference>
<name>A0A8H6KGV1_9PEZI</name>
<dbReference type="AlphaFoldDB" id="A0A8H6KGV1"/>
<feature type="region of interest" description="Disordered" evidence="1">
    <location>
        <begin position="281"/>
        <end position="302"/>
    </location>
</feature>
<proteinExistence type="predicted"/>
<feature type="region of interest" description="Disordered" evidence="1">
    <location>
        <begin position="1"/>
        <end position="27"/>
    </location>
</feature>
<dbReference type="EMBL" id="WIGM01000270">
    <property type="protein sequence ID" value="KAF6831070.1"/>
    <property type="molecule type" value="Genomic_DNA"/>
</dbReference>
<reference evidence="2" key="1">
    <citation type="journal article" date="2020" name="Phytopathology">
        <title>Genome Sequence Resources of Colletotrichum truncatum, C. plurivorum, C. musicola, and C. sojae: Four Species Pathogenic to Soybean (Glycine max).</title>
        <authorList>
            <person name="Rogerio F."/>
            <person name="Boufleur T.R."/>
            <person name="Ciampi-Guillardi M."/>
            <person name="Sukno S.A."/>
            <person name="Thon M.R."/>
            <person name="Massola Junior N.S."/>
            <person name="Baroncelli R."/>
        </authorList>
    </citation>
    <scope>NUCLEOTIDE SEQUENCE</scope>
    <source>
        <strain evidence="2">LFN0074</strain>
    </source>
</reference>
<keyword evidence="3" id="KW-1185">Reference proteome</keyword>